<organism evidence="3 4">
    <name type="scientific">Aromia moschata</name>
    <dbReference type="NCBI Taxonomy" id="1265417"/>
    <lineage>
        <taxon>Eukaryota</taxon>
        <taxon>Metazoa</taxon>
        <taxon>Ecdysozoa</taxon>
        <taxon>Arthropoda</taxon>
        <taxon>Hexapoda</taxon>
        <taxon>Insecta</taxon>
        <taxon>Pterygota</taxon>
        <taxon>Neoptera</taxon>
        <taxon>Endopterygota</taxon>
        <taxon>Coleoptera</taxon>
        <taxon>Polyphaga</taxon>
        <taxon>Cucujiformia</taxon>
        <taxon>Chrysomeloidea</taxon>
        <taxon>Cerambycidae</taxon>
        <taxon>Cerambycinae</taxon>
        <taxon>Callichromatini</taxon>
        <taxon>Aromia</taxon>
    </lineage>
</organism>
<dbReference type="SUPFAM" id="SSF110296">
    <property type="entry name" value="Oligoxyloglucan reducing end-specific cellobiohydrolase"/>
    <property type="match status" value="1"/>
</dbReference>
<dbReference type="EMBL" id="JAPWTK010000032">
    <property type="protein sequence ID" value="KAJ8956181.1"/>
    <property type="molecule type" value="Genomic_DNA"/>
</dbReference>
<dbReference type="Pfam" id="PF15902">
    <property type="entry name" value="Sortilin-Vps10"/>
    <property type="match status" value="1"/>
</dbReference>
<evidence type="ECO:0000259" key="2">
    <source>
        <dbReference type="Pfam" id="PF15902"/>
    </source>
</evidence>
<dbReference type="PANTHER" id="PTHR12106">
    <property type="entry name" value="SORTILIN RELATED"/>
    <property type="match status" value="1"/>
</dbReference>
<proteinExistence type="predicted"/>
<keyword evidence="1" id="KW-0677">Repeat</keyword>
<comment type="caution">
    <text evidence="3">The sequence shown here is derived from an EMBL/GenBank/DDBJ whole genome shotgun (WGS) entry which is preliminary data.</text>
</comment>
<dbReference type="InterPro" id="IPR050310">
    <property type="entry name" value="VPS10-sortilin"/>
</dbReference>
<keyword evidence="4" id="KW-1185">Reference proteome</keyword>
<dbReference type="Proteomes" id="UP001162162">
    <property type="component" value="Unassembled WGS sequence"/>
</dbReference>
<name>A0AAV8YZF7_9CUCU</name>
<dbReference type="PANTHER" id="PTHR12106:SF27">
    <property type="entry name" value="SORTILIN-RELATED RECEPTOR"/>
    <property type="match status" value="1"/>
</dbReference>
<sequence length="300" mass="34549">MINHLNDTHKQLMVHWVGEKSKVVICLARDPAAVVPGFAAVNPSAVYISYDDGDTYENKTDIFKMSNGSFATLEKFYNHPKYNTHFVFTDIRHNLMYVTTNHGRNFTKRELHFTPSDISFHEHHSSTFVVLDKNDTNQKLWITEDFGEHFRLAHEFVKSFYWMKDANENQQLIVQRYEPNGLSSIIYSKNLFKSRASQIYTTNVKDFSFKGDYLFTTKVNSKADVELYVSYKLGKLVRCVFNSVQSFKSYFIVDVTGSRAFVAASHSDNSSNLYVSENLAGNDGEVKFTLSLEDVFAYFP</sequence>
<gene>
    <name evidence="3" type="ORF">NQ318_020732</name>
</gene>
<feature type="domain" description="Sortilin N-terminal" evidence="2">
    <location>
        <begin position="45"/>
        <end position="295"/>
    </location>
</feature>
<protein>
    <recommendedName>
        <fullName evidence="2">Sortilin N-terminal domain-containing protein</fullName>
    </recommendedName>
</protein>
<dbReference type="GO" id="GO:0016020">
    <property type="term" value="C:membrane"/>
    <property type="evidence" value="ECO:0007669"/>
    <property type="project" value="TreeGrafter"/>
</dbReference>
<dbReference type="InterPro" id="IPR015943">
    <property type="entry name" value="WD40/YVTN_repeat-like_dom_sf"/>
</dbReference>
<evidence type="ECO:0000313" key="4">
    <source>
        <dbReference type="Proteomes" id="UP001162162"/>
    </source>
</evidence>
<evidence type="ECO:0000256" key="1">
    <source>
        <dbReference type="ARBA" id="ARBA00022737"/>
    </source>
</evidence>
<dbReference type="Gene3D" id="2.130.10.10">
    <property type="entry name" value="YVTN repeat-like/Quinoprotein amine dehydrogenase"/>
    <property type="match status" value="1"/>
</dbReference>
<dbReference type="AlphaFoldDB" id="A0AAV8YZF7"/>
<reference evidence="3" key="1">
    <citation type="journal article" date="2023" name="Insect Mol. Biol.">
        <title>Genome sequencing provides insights into the evolution of gene families encoding plant cell wall-degrading enzymes in longhorned beetles.</title>
        <authorList>
            <person name="Shin N.R."/>
            <person name="Okamura Y."/>
            <person name="Kirsch R."/>
            <person name="Pauchet Y."/>
        </authorList>
    </citation>
    <scope>NUCLEOTIDE SEQUENCE</scope>
    <source>
        <strain evidence="3">AMC_N1</strain>
    </source>
</reference>
<dbReference type="GO" id="GO:0006892">
    <property type="term" value="P:post-Golgi vesicle-mediated transport"/>
    <property type="evidence" value="ECO:0007669"/>
    <property type="project" value="TreeGrafter"/>
</dbReference>
<evidence type="ECO:0000313" key="3">
    <source>
        <dbReference type="EMBL" id="KAJ8956181.1"/>
    </source>
</evidence>
<dbReference type="InterPro" id="IPR031778">
    <property type="entry name" value="Sortilin_N"/>
</dbReference>
<dbReference type="GO" id="GO:0005794">
    <property type="term" value="C:Golgi apparatus"/>
    <property type="evidence" value="ECO:0007669"/>
    <property type="project" value="TreeGrafter"/>
</dbReference>
<accession>A0AAV8YZF7</accession>